<dbReference type="AlphaFoldDB" id="A0A2M7H403"/>
<dbReference type="NCBIfam" id="TIGR00059">
    <property type="entry name" value="L17"/>
    <property type="match status" value="1"/>
</dbReference>
<evidence type="ECO:0000313" key="7">
    <source>
        <dbReference type="EMBL" id="PIW36949.1"/>
    </source>
</evidence>
<dbReference type="GO" id="GO:0022625">
    <property type="term" value="C:cytosolic large ribosomal subunit"/>
    <property type="evidence" value="ECO:0007669"/>
    <property type="project" value="TreeGrafter"/>
</dbReference>
<dbReference type="InterPro" id="IPR036373">
    <property type="entry name" value="Ribosomal_bL17_sf"/>
</dbReference>
<reference evidence="7 8" key="1">
    <citation type="submission" date="2017-09" db="EMBL/GenBank/DDBJ databases">
        <title>Depth-based differentiation of microbial function through sediment-hosted aquifers and enrichment of novel symbionts in the deep terrestrial subsurface.</title>
        <authorList>
            <person name="Probst A.J."/>
            <person name="Ladd B."/>
            <person name="Jarett J.K."/>
            <person name="Geller-Mcgrath D.E."/>
            <person name="Sieber C.M."/>
            <person name="Emerson J.B."/>
            <person name="Anantharaman K."/>
            <person name="Thomas B.C."/>
            <person name="Malmstrom R."/>
            <person name="Stieglmeier M."/>
            <person name="Klingl A."/>
            <person name="Woyke T."/>
            <person name="Ryan C.M."/>
            <person name="Banfield J.F."/>
        </authorList>
    </citation>
    <scope>NUCLEOTIDE SEQUENCE [LARGE SCALE GENOMIC DNA]</scope>
    <source>
        <strain evidence="7">CG15_BIG_FIL_POST_REV_8_21_14_020_45_12</strain>
    </source>
</reference>
<dbReference type="GO" id="GO:0003735">
    <property type="term" value="F:structural constituent of ribosome"/>
    <property type="evidence" value="ECO:0007669"/>
    <property type="project" value="InterPro"/>
</dbReference>
<dbReference type="Proteomes" id="UP000230292">
    <property type="component" value="Unassembled WGS sequence"/>
</dbReference>
<proteinExistence type="inferred from homology"/>
<dbReference type="PANTHER" id="PTHR14413">
    <property type="entry name" value="RIBOSOMAL PROTEIN L17"/>
    <property type="match status" value="1"/>
</dbReference>
<accession>A0A2M7H403</accession>
<dbReference type="GO" id="GO:0006412">
    <property type="term" value="P:translation"/>
    <property type="evidence" value="ECO:0007669"/>
    <property type="project" value="InterPro"/>
</dbReference>
<evidence type="ECO:0000256" key="2">
    <source>
        <dbReference type="ARBA" id="ARBA00022980"/>
    </source>
</evidence>
<dbReference type="PANTHER" id="PTHR14413:SF16">
    <property type="entry name" value="LARGE RIBOSOMAL SUBUNIT PROTEIN BL17M"/>
    <property type="match status" value="1"/>
</dbReference>
<sequence>MRHKKKKLTIGRLVGPRKALVRTLAMSLIENGSVTTTPTKARALQQFVEPLITTGKAGGMNAIRLVEKKLGNKLAAMQVVNRLSPRFQNRPGGYTTTMKVPLRKGDGAEQTKVSFVIE</sequence>
<dbReference type="Gene3D" id="3.90.1030.10">
    <property type="entry name" value="Ribosomal protein L17"/>
    <property type="match status" value="1"/>
</dbReference>
<dbReference type="EMBL" id="PFGC01000036">
    <property type="protein sequence ID" value="PIW36949.1"/>
    <property type="molecule type" value="Genomic_DNA"/>
</dbReference>
<keyword evidence="2 5" id="KW-0689">Ribosomal protein</keyword>
<evidence type="ECO:0000313" key="8">
    <source>
        <dbReference type="Proteomes" id="UP000230292"/>
    </source>
</evidence>
<comment type="caution">
    <text evidence="7">The sequence shown here is derived from an EMBL/GenBank/DDBJ whole genome shotgun (WGS) entry which is preliminary data.</text>
</comment>
<keyword evidence="3 5" id="KW-0687">Ribonucleoprotein</keyword>
<comment type="similarity">
    <text evidence="1 5">Belongs to the bacterial ribosomal protein bL17 family.</text>
</comment>
<dbReference type="SUPFAM" id="SSF64263">
    <property type="entry name" value="Prokaryotic ribosomal protein L17"/>
    <property type="match status" value="1"/>
</dbReference>
<organism evidence="7 8">
    <name type="scientific">Candidatus Kerfeldbacteria bacterium CG15_BIG_FIL_POST_REV_8_21_14_020_45_12</name>
    <dbReference type="NCBI Taxonomy" id="2014247"/>
    <lineage>
        <taxon>Bacteria</taxon>
        <taxon>Candidatus Kerfeldiibacteriota</taxon>
    </lineage>
</organism>
<name>A0A2M7H403_9BACT</name>
<evidence type="ECO:0000256" key="5">
    <source>
        <dbReference type="RuleBase" id="RU000660"/>
    </source>
</evidence>
<evidence type="ECO:0000256" key="1">
    <source>
        <dbReference type="ARBA" id="ARBA00008777"/>
    </source>
</evidence>
<dbReference type="InterPro" id="IPR000456">
    <property type="entry name" value="Ribosomal_bL17"/>
</dbReference>
<gene>
    <name evidence="7" type="primary">rplQ</name>
    <name evidence="7" type="ORF">COW24_02740</name>
</gene>
<evidence type="ECO:0000256" key="6">
    <source>
        <dbReference type="RuleBase" id="RU000661"/>
    </source>
</evidence>
<protein>
    <recommendedName>
        <fullName evidence="4 6">50S ribosomal protein L17</fullName>
    </recommendedName>
</protein>
<evidence type="ECO:0000256" key="3">
    <source>
        <dbReference type="ARBA" id="ARBA00023274"/>
    </source>
</evidence>
<evidence type="ECO:0000256" key="4">
    <source>
        <dbReference type="ARBA" id="ARBA00035494"/>
    </source>
</evidence>
<dbReference type="Pfam" id="PF01196">
    <property type="entry name" value="Ribosomal_L17"/>
    <property type="match status" value="1"/>
</dbReference>